<gene>
    <name evidence="1" type="ORF">BGTH12_LOCUS509</name>
</gene>
<protein>
    <submittedName>
        <fullName evidence="1">BgTH12-04803</fullName>
    </submittedName>
</protein>
<organism evidence="1 2">
    <name type="scientific">Blumeria graminis f. sp. triticale</name>
    <dbReference type="NCBI Taxonomy" id="1689686"/>
    <lineage>
        <taxon>Eukaryota</taxon>
        <taxon>Fungi</taxon>
        <taxon>Dikarya</taxon>
        <taxon>Ascomycota</taxon>
        <taxon>Pezizomycotina</taxon>
        <taxon>Leotiomycetes</taxon>
        <taxon>Erysiphales</taxon>
        <taxon>Erysiphaceae</taxon>
        <taxon>Blumeria</taxon>
    </lineage>
</organism>
<sequence>MIRLDSQYEACKVEPFLLRQQVQQLIPDPWSFVDAWQVLSGIAILALTPAKASSILEHKDTIAAQFDSTTVKRWGIWIIFVVGLVPKKVNTLDGAVKSANGLVQLELAISAIKDAMPIRQLAWTKRPVESARLAWYIRIHVLEAKVHKFQSRMQLFGQATGAQYVQHRS</sequence>
<name>A0A9W4DGM3_BLUGR</name>
<proteinExistence type="predicted"/>
<reference evidence="1" key="1">
    <citation type="submission" date="2020-10" db="EMBL/GenBank/DDBJ databases">
        <authorList>
            <person name="Muller C M."/>
        </authorList>
    </citation>
    <scope>NUCLEOTIDE SEQUENCE</scope>
    <source>
        <strain evidence="1">THUN-12</strain>
    </source>
</reference>
<comment type="caution">
    <text evidence="1">The sequence shown here is derived from an EMBL/GenBank/DDBJ whole genome shotgun (WGS) entry which is preliminary data.</text>
</comment>
<dbReference type="EMBL" id="CAJHIT010000001">
    <property type="protein sequence ID" value="CAD6499151.1"/>
    <property type="molecule type" value="Genomic_DNA"/>
</dbReference>
<evidence type="ECO:0000313" key="1">
    <source>
        <dbReference type="EMBL" id="CAD6499151.1"/>
    </source>
</evidence>
<dbReference type="AlphaFoldDB" id="A0A9W4DGM3"/>
<accession>A0A9W4DGM3</accession>
<evidence type="ECO:0000313" key="2">
    <source>
        <dbReference type="Proteomes" id="UP000683417"/>
    </source>
</evidence>
<dbReference type="Proteomes" id="UP000683417">
    <property type="component" value="Unassembled WGS sequence"/>
</dbReference>